<gene>
    <name evidence="1" type="ORF">SI8410_05007262</name>
</gene>
<dbReference type="PANTHER" id="PTHR35485">
    <property type="entry name" value="OS01G0888900 PROTEIN"/>
    <property type="match status" value="1"/>
</dbReference>
<evidence type="ECO:0000313" key="2">
    <source>
        <dbReference type="Proteomes" id="UP000663760"/>
    </source>
</evidence>
<protein>
    <submittedName>
        <fullName evidence="1">Uncharacterized protein</fullName>
    </submittedName>
</protein>
<evidence type="ECO:0000313" key="1">
    <source>
        <dbReference type="EMBL" id="CAA7396599.1"/>
    </source>
</evidence>
<accession>A0A7I8KFN4</accession>
<dbReference type="PANTHER" id="PTHR35485:SF4">
    <property type="entry name" value="EXPRESSED PROTEIN"/>
    <property type="match status" value="1"/>
</dbReference>
<proteinExistence type="predicted"/>
<dbReference type="EMBL" id="LR746268">
    <property type="protein sequence ID" value="CAA7396599.1"/>
    <property type="molecule type" value="Genomic_DNA"/>
</dbReference>
<organism evidence="1 2">
    <name type="scientific">Spirodela intermedia</name>
    <name type="common">Intermediate duckweed</name>
    <dbReference type="NCBI Taxonomy" id="51605"/>
    <lineage>
        <taxon>Eukaryota</taxon>
        <taxon>Viridiplantae</taxon>
        <taxon>Streptophyta</taxon>
        <taxon>Embryophyta</taxon>
        <taxon>Tracheophyta</taxon>
        <taxon>Spermatophyta</taxon>
        <taxon>Magnoliopsida</taxon>
        <taxon>Liliopsida</taxon>
        <taxon>Araceae</taxon>
        <taxon>Lemnoideae</taxon>
        <taxon>Spirodela</taxon>
    </lineage>
</organism>
<reference evidence="1" key="1">
    <citation type="submission" date="2020-02" db="EMBL/GenBank/DDBJ databases">
        <authorList>
            <person name="Scholz U."/>
            <person name="Mascher M."/>
            <person name="Fiebig A."/>
        </authorList>
    </citation>
    <scope>NUCLEOTIDE SEQUENCE</scope>
</reference>
<dbReference type="OrthoDB" id="650808at2759"/>
<dbReference type="AlphaFoldDB" id="A0A7I8KFN4"/>
<name>A0A7I8KFN4_SPIIN</name>
<sequence length="106" mass="11727">MEGIIPYVYREIKRRRTRSRYVCLSSEGAQKLGSTDFGTAGAACRLPQPPETAGGFHGENVHGHRRHRSMEDFSVELSQDGYARELPLGKGASFRSSRMLPFIAGA</sequence>
<keyword evidence="2" id="KW-1185">Reference proteome</keyword>
<dbReference type="Proteomes" id="UP000663760">
    <property type="component" value="Chromosome 5"/>
</dbReference>